<dbReference type="FunFam" id="1.20.1560.10:FF:000001">
    <property type="entry name" value="ATP-binding cassette subfamily C member 1"/>
    <property type="match status" value="1"/>
</dbReference>
<feature type="transmembrane region" description="Helical" evidence="17">
    <location>
        <begin position="591"/>
        <end position="611"/>
    </location>
</feature>
<name>A0A8C3LDL8_CHRPC</name>
<comment type="subcellular location">
    <subcellularLocation>
        <location evidence="1">Cell membrane</location>
        <topology evidence="1">Multi-pass membrane protein</topology>
    </subcellularLocation>
</comment>
<evidence type="ECO:0008006" key="22">
    <source>
        <dbReference type="Google" id="ProtNLM"/>
    </source>
</evidence>
<keyword evidence="21" id="KW-1185">Reference proteome</keyword>
<dbReference type="NCBIfam" id="TIGR00957">
    <property type="entry name" value="MRP_assoc_pro"/>
    <property type="match status" value="1"/>
</dbReference>
<dbReference type="PANTHER" id="PTHR24223:SF176">
    <property type="entry name" value="ATP-BINDING CASSETTE SUB-FAMILY C MEMBER 2"/>
    <property type="match status" value="1"/>
</dbReference>
<dbReference type="InterPro" id="IPR017871">
    <property type="entry name" value="ABC_transporter-like_CS"/>
</dbReference>
<sequence>MAAALEEFCGSVFWNDSFLARSDADLPVCFQQTVLVWIPLGFLWVLAPWQLLPLCKSKSKKSPLTKLYIIKQMMVTLLLMTAVAELVMAIAEGTGQYSLPAVRYTNPSLYIVTWVLVLLIHYARSFCLCRDSVVLFCFWILSLLCGILPFQSLVRRALQVGFGKKLCISPRHCSLQGARLVALPLLGPDSESSGFLVRTFLQTQCWRLAKGRSLPHRMIYKGHRKPLEIEDVWDLKDKDRTQALYAAFEKNMKTALRKAQAELEKRKRKKRRRERDTEHMNGMSKAQSQDILVLEEKQPKKKKKKGGKGDSSHKDYPKKWLMKVLFKTFLQNLMMSVAFKLVHDVLVFVSPQLLKLLIAFVSDAEAFAWQGYLYSILLFLTAILQSLCLQQYFNLCFQLGTNVRASLIAAIYKKALTMSSATRKESTVGETVNLMSADAQRFMDMANFIHQLWSSPLQIILSIVFLWGELGPSVLAGLAVMVLLIPINGFLVNKSKDIQVRNMKNKDERMKIMGEVLNGIKILKLFAWEPSFEKRINEIRACELKDLLKFSYLQSVSIFVFSCAPFLVSLASFAVYVLVDENNVLDAQKAFTSISLFNVLRFPMAMLPLVLSSIVQTNVSKERLERYLGGEELDTSAIHHDSIPGSAVRFSEATFTWEQDGNAAIRDVNLDIKPGSLVAVVGAVGSGKSSLISAMLGEMENIKGHINIQGSLAYVPQQAWIQNATLKDNILFGSELDEARYQKVIKACALLPDLELLPAGDQTEIGEKGINLSGGQKQRVSLARAVYNDADIYILDDPLSAVDAHVGKHLFEHVLGPKGLLQKKTRILVTHSISFLPQVDNIVVLVAGAVSEHGSYNTLLANRGAFAQFLNSYGSQEEGAAEETTADGIEEQGDEGMEPCVEEGPDDVVTMTLKREASIHRKEFTRRWALSQSSLLSPLLPALLFRRPGVKFSMYLRYLRAVGLGFSFCVAMSYVGDYVAYVGTNLWLSAWTDDAERYQNETYPVQQRDLRIGVFGALGVSQALFLFLATILSSHGAMRASRIVHEQLLSNILRVPMSFFDTTPTGRIVNRFAKDIFTVDETIPMSFRSWLNCFMGIISTLLMIALATPFFLVVIVPLAVPSFQRFYISTSRQLRRLDSVTRSPIYSHFGETVSGLSVIRAYGHQQRFLQQNEKTMDINQKTVHSWIVSNRWLAIRLEFVGSLVVFFSALLAVISKNSLEGGIVGLSVSSALNVTQTLNWLVRVSSELETNIVAVERVHEYTKVKREAPWVTDKRPPHGWPSKGEIQFVDYKVRYRPELELVLQGITCNIGSTEKIGVVGRTGAGKSSLTNCLFRVLEAAGGKIIIDGLDIATIGLHDLRQNLTIIPQDPVLFTGTLRMNLDPFDQYTDEEVWKALELAHLKAYVQELPERLQHIVSEGGENLSVGQRQLVCLARALLRKAKILILDEATAAVDLETDHLIQTTIRSAFADCTVLTIAHRLHTIMDSNRVMVMHAGKIVEFDSPEKLLQKQSIFSAMAKDAGITNTETTTL</sequence>
<feature type="transmembrane region" description="Helical" evidence="17">
    <location>
        <begin position="556"/>
        <end position="579"/>
    </location>
</feature>
<dbReference type="InterPro" id="IPR050173">
    <property type="entry name" value="ABC_transporter_C-like"/>
</dbReference>
<evidence type="ECO:0000256" key="13">
    <source>
        <dbReference type="ARBA" id="ARBA00034018"/>
    </source>
</evidence>
<reference evidence="20" key="2">
    <citation type="submission" date="2025-09" db="UniProtKB">
        <authorList>
            <consortium name="Ensembl"/>
        </authorList>
    </citation>
    <scope>IDENTIFICATION</scope>
</reference>
<dbReference type="GO" id="GO:0005524">
    <property type="term" value="F:ATP binding"/>
    <property type="evidence" value="ECO:0007669"/>
    <property type="project" value="UniProtKB-KW"/>
</dbReference>
<evidence type="ECO:0000256" key="8">
    <source>
        <dbReference type="ARBA" id="ARBA00022840"/>
    </source>
</evidence>
<dbReference type="Gene3D" id="1.20.1560.10">
    <property type="entry name" value="ABC transporter type 1, transmembrane domain"/>
    <property type="match status" value="2"/>
</dbReference>
<dbReference type="SUPFAM" id="SSF52540">
    <property type="entry name" value="P-loop containing nucleoside triphosphate hydrolases"/>
    <property type="match status" value="2"/>
</dbReference>
<dbReference type="Gene3D" id="3.40.50.300">
    <property type="entry name" value="P-loop containing nucleotide triphosphate hydrolases"/>
    <property type="match status" value="2"/>
</dbReference>
<dbReference type="GO" id="GO:0016887">
    <property type="term" value="F:ATP hydrolysis activity"/>
    <property type="evidence" value="ECO:0007669"/>
    <property type="project" value="InterPro"/>
</dbReference>
<dbReference type="GO" id="GO:0008559">
    <property type="term" value="F:ABC-type xenobiotic transporter activity"/>
    <property type="evidence" value="ECO:0007669"/>
    <property type="project" value="UniProtKB-EC"/>
</dbReference>
<dbReference type="SMART" id="SM00382">
    <property type="entry name" value="AAA"/>
    <property type="match status" value="2"/>
</dbReference>
<feature type="region of interest" description="Disordered" evidence="16">
    <location>
        <begin position="262"/>
        <end position="286"/>
    </location>
</feature>
<proteinExistence type="inferred from homology"/>
<dbReference type="CDD" id="cd03250">
    <property type="entry name" value="ABCC_MRP_domain1"/>
    <property type="match status" value="1"/>
</dbReference>
<dbReference type="InterPro" id="IPR027417">
    <property type="entry name" value="P-loop_NTPase"/>
</dbReference>
<feature type="transmembrane region" description="Helical" evidence="17">
    <location>
        <begin position="369"/>
        <end position="389"/>
    </location>
</feature>
<evidence type="ECO:0000256" key="5">
    <source>
        <dbReference type="ARBA" id="ARBA00022692"/>
    </source>
</evidence>
<dbReference type="CDD" id="cd18595">
    <property type="entry name" value="ABC_6TM_MRP1_2_3_6_D1_like"/>
    <property type="match status" value="1"/>
</dbReference>
<dbReference type="InterPro" id="IPR003439">
    <property type="entry name" value="ABC_transporter-like_ATP-bd"/>
</dbReference>
<feature type="domain" description="ABC transmembrane type-1" evidence="19">
    <location>
        <begin position="336"/>
        <end position="616"/>
    </location>
</feature>
<evidence type="ECO:0000259" key="19">
    <source>
        <dbReference type="PROSITE" id="PS50929"/>
    </source>
</evidence>
<feature type="transmembrane region" description="Helical" evidence="17">
    <location>
        <begin position="1093"/>
        <end position="1120"/>
    </location>
</feature>
<feature type="domain" description="ABC transmembrane type-1" evidence="19">
    <location>
        <begin position="979"/>
        <end position="1250"/>
    </location>
</feature>
<evidence type="ECO:0000256" key="11">
    <source>
        <dbReference type="ARBA" id="ARBA00023055"/>
    </source>
</evidence>
<evidence type="ECO:0000256" key="4">
    <source>
        <dbReference type="ARBA" id="ARBA00022475"/>
    </source>
</evidence>
<evidence type="ECO:0000256" key="10">
    <source>
        <dbReference type="ARBA" id="ARBA00022989"/>
    </source>
</evidence>
<organism evidence="20 21">
    <name type="scientific">Chrysolophus pictus</name>
    <name type="common">Golden pheasant</name>
    <name type="synonym">Phasianus pictus</name>
    <dbReference type="NCBI Taxonomy" id="9089"/>
    <lineage>
        <taxon>Eukaryota</taxon>
        <taxon>Metazoa</taxon>
        <taxon>Chordata</taxon>
        <taxon>Craniata</taxon>
        <taxon>Vertebrata</taxon>
        <taxon>Euteleostomi</taxon>
        <taxon>Archelosauria</taxon>
        <taxon>Archosauria</taxon>
        <taxon>Dinosauria</taxon>
        <taxon>Saurischia</taxon>
        <taxon>Theropoda</taxon>
        <taxon>Coelurosauria</taxon>
        <taxon>Aves</taxon>
        <taxon>Neognathae</taxon>
        <taxon>Galloanserae</taxon>
        <taxon>Galliformes</taxon>
        <taxon>Phasianidae</taxon>
        <taxon>Phasianinae</taxon>
        <taxon>Chrysolophus</taxon>
    </lineage>
</organism>
<feature type="transmembrane region" description="Helical" evidence="17">
    <location>
        <begin position="133"/>
        <end position="154"/>
    </location>
</feature>
<feature type="transmembrane region" description="Helical" evidence="17">
    <location>
        <begin position="103"/>
        <end position="121"/>
    </location>
</feature>
<dbReference type="FunFam" id="1.20.1560.10:FF:000007">
    <property type="entry name" value="ATP-binding cassette subfamily C member 1"/>
    <property type="match status" value="1"/>
</dbReference>
<dbReference type="GO" id="GO:0006869">
    <property type="term" value="P:lipid transport"/>
    <property type="evidence" value="ECO:0007669"/>
    <property type="project" value="UniProtKB-KW"/>
</dbReference>
<evidence type="ECO:0000256" key="3">
    <source>
        <dbReference type="ARBA" id="ARBA00022448"/>
    </source>
</evidence>
<evidence type="ECO:0000256" key="1">
    <source>
        <dbReference type="ARBA" id="ARBA00004651"/>
    </source>
</evidence>
<evidence type="ECO:0000256" key="6">
    <source>
        <dbReference type="ARBA" id="ARBA00022737"/>
    </source>
</evidence>
<keyword evidence="8" id="KW-0067">ATP-binding</keyword>
<feature type="domain" description="ABC transporter" evidence="18">
    <location>
        <begin position="1286"/>
        <end position="1520"/>
    </location>
</feature>
<evidence type="ECO:0000256" key="16">
    <source>
        <dbReference type="SAM" id="MobiDB-lite"/>
    </source>
</evidence>
<dbReference type="PROSITE" id="PS50929">
    <property type="entry name" value="ABC_TM1F"/>
    <property type="match status" value="2"/>
</dbReference>
<comment type="catalytic activity">
    <reaction evidence="14">
        <text>leukotriene C4(in) + ATP + H2O = leukotriene C4(out) + ADP + phosphate + H(+)</text>
        <dbReference type="Rhea" id="RHEA:38963"/>
        <dbReference type="ChEBI" id="CHEBI:15377"/>
        <dbReference type="ChEBI" id="CHEBI:15378"/>
        <dbReference type="ChEBI" id="CHEBI:30616"/>
        <dbReference type="ChEBI" id="CHEBI:43474"/>
        <dbReference type="ChEBI" id="CHEBI:57973"/>
        <dbReference type="ChEBI" id="CHEBI:456216"/>
    </reaction>
    <physiologicalReaction direction="left-to-right" evidence="14">
        <dbReference type="Rhea" id="RHEA:38964"/>
    </physiologicalReaction>
</comment>
<reference evidence="20" key="1">
    <citation type="submission" date="2025-08" db="UniProtKB">
        <authorList>
            <consortium name="Ensembl"/>
        </authorList>
    </citation>
    <scope>IDENTIFICATION</scope>
</reference>
<feature type="transmembrane region" description="Helical" evidence="17">
    <location>
        <begin position="474"/>
        <end position="492"/>
    </location>
</feature>
<keyword evidence="11" id="KW-0445">Lipid transport</keyword>
<evidence type="ECO:0000256" key="7">
    <source>
        <dbReference type="ARBA" id="ARBA00022741"/>
    </source>
</evidence>
<dbReference type="FunFam" id="3.40.50.300:FF:000293">
    <property type="entry name" value="ATP binding cassette subfamily C member 1"/>
    <property type="match status" value="1"/>
</dbReference>
<keyword evidence="10 17" id="KW-1133">Transmembrane helix</keyword>
<comment type="similarity">
    <text evidence="2">Belongs to the ABC transporter superfamily. ABCC family. Conjugate transporter (TC 3.A.1.208) subfamily.</text>
</comment>
<dbReference type="CDD" id="cd18603">
    <property type="entry name" value="ABC_6TM_MRP1_2_3_6_D2_like"/>
    <property type="match status" value="1"/>
</dbReference>
<feature type="domain" description="ABC transporter" evidence="18">
    <location>
        <begin position="648"/>
        <end position="872"/>
    </location>
</feature>
<evidence type="ECO:0000256" key="12">
    <source>
        <dbReference type="ARBA" id="ARBA00023136"/>
    </source>
</evidence>
<keyword evidence="7" id="KW-0547">Nucleotide-binding</keyword>
<dbReference type="CDD" id="cd03244">
    <property type="entry name" value="ABCC_MRP_domain2"/>
    <property type="match status" value="1"/>
</dbReference>
<comment type="catalytic activity">
    <reaction evidence="15">
        <text>17beta-estradiol 17-O-(beta-D-glucuronate)(in) + ATP + H2O = 17beta-estradiol 17-O-(beta-D-glucuronate)(out) + ADP + phosphate + H(+)</text>
        <dbReference type="Rhea" id="RHEA:60128"/>
        <dbReference type="ChEBI" id="CHEBI:15377"/>
        <dbReference type="ChEBI" id="CHEBI:15378"/>
        <dbReference type="ChEBI" id="CHEBI:30616"/>
        <dbReference type="ChEBI" id="CHEBI:43474"/>
        <dbReference type="ChEBI" id="CHEBI:82961"/>
        <dbReference type="ChEBI" id="CHEBI:456216"/>
    </reaction>
    <physiologicalReaction direction="left-to-right" evidence="15">
        <dbReference type="Rhea" id="RHEA:60129"/>
    </physiologicalReaction>
</comment>
<feature type="transmembrane region" description="Helical" evidence="17">
    <location>
        <begin position="958"/>
        <end position="981"/>
    </location>
</feature>
<evidence type="ECO:0000256" key="17">
    <source>
        <dbReference type="SAM" id="Phobius"/>
    </source>
</evidence>
<keyword evidence="4" id="KW-1003">Cell membrane</keyword>
<evidence type="ECO:0000256" key="15">
    <source>
        <dbReference type="ARBA" id="ARBA00047576"/>
    </source>
</evidence>
<dbReference type="Pfam" id="PF00005">
    <property type="entry name" value="ABC_tran"/>
    <property type="match status" value="2"/>
</dbReference>
<dbReference type="InterPro" id="IPR011527">
    <property type="entry name" value="ABC1_TM_dom"/>
</dbReference>
<keyword evidence="3" id="KW-0813">Transport</keyword>
<keyword evidence="6" id="KW-0677">Repeat</keyword>
<feature type="transmembrane region" description="Helical" evidence="17">
    <location>
        <begin position="34"/>
        <end position="52"/>
    </location>
</feature>
<dbReference type="PANTHER" id="PTHR24223">
    <property type="entry name" value="ATP-BINDING CASSETTE SUB-FAMILY C"/>
    <property type="match status" value="1"/>
</dbReference>
<dbReference type="PROSITE" id="PS00211">
    <property type="entry name" value="ABC_TRANSPORTER_1"/>
    <property type="match status" value="2"/>
</dbReference>
<dbReference type="FunFam" id="3.40.50.300:FF:000074">
    <property type="entry name" value="Multidrug resistance-associated protein 5 isoform 1"/>
    <property type="match status" value="1"/>
</dbReference>
<evidence type="ECO:0000313" key="21">
    <source>
        <dbReference type="Proteomes" id="UP000694543"/>
    </source>
</evidence>
<dbReference type="PROSITE" id="PS50893">
    <property type="entry name" value="ABC_TRANSPORTER_2"/>
    <property type="match status" value="2"/>
</dbReference>
<dbReference type="InterPro" id="IPR036640">
    <property type="entry name" value="ABC1_TM_sf"/>
</dbReference>
<dbReference type="GO" id="GO:0016324">
    <property type="term" value="C:apical plasma membrane"/>
    <property type="evidence" value="ECO:0007669"/>
    <property type="project" value="TreeGrafter"/>
</dbReference>
<keyword evidence="12 17" id="KW-0472">Membrane</keyword>
<keyword evidence="5 17" id="KW-0812">Transmembrane</keyword>
<dbReference type="InterPro" id="IPR005292">
    <property type="entry name" value="MRP"/>
</dbReference>
<keyword evidence="9" id="KW-1278">Translocase</keyword>
<protein>
    <recommendedName>
        <fullName evidence="22">Canalicular multispecific organic anion transporter 1</fullName>
    </recommendedName>
</protein>
<evidence type="ECO:0000259" key="18">
    <source>
        <dbReference type="PROSITE" id="PS50893"/>
    </source>
</evidence>
<dbReference type="Pfam" id="PF24357">
    <property type="entry name" value="TMD0_ABC"/>
    <property type="match status" value="1"/>
</dbReference>
<feature type="transmembrane region" description="Helical" evidence="17">
    <location>
        <begin position="73"/>
        <end position="91"/>
    </location>
</feature>
<feature type="transmembrane region" description="Helical" evidence="17">
    <location>
        <begin position="1012"/>
        <end position="1032"/>
    </location>
</feature>
<accession>A0A8C3LDL8</accession>
<dbReference type="InterPro" id="IPR003593">
    <property type="entry name" value="AAA+_ATPase"/>
</dbReference>
<dbReference type="Proteomes" id="UP000694543">
    <property type="component" value="Unplaced"/>
</dbReference>
<evidence type="ECO:0000256" key="2">
    <source>
        <dbReference type="ARBA" id="ARBA00009726"/>
    </source>
</evidence>
<dbReference type="SUPFAM" id="SSF90123">
    <property type="entry name" value="ABC transporter transmembrane region"/>
    <property type="match status" value="2"/>
</dbReference>
<feature type="transmembrane region" description="Helical" evidence="17">
    <location>
        <begin position="448"/>
        <end position="468"/>
    </location>
</feature>
<evidence type="ECO:0000256" key="9">
    <source>
        <dbReference type="ARBA" id="ARBA00022967"/>
    </source>
</evidence>
<comment type="catalytic activity">
    <reaction evidence="13">
        <text>ATP + H2O + xenobioticSide 1 = ADP + phosphate + xenobioticSide 2.</text>
        <dbReference type="EC" id="7.6.2.2"/>
    </reaction>
</comment>
<dbReference type="Pfam" id="PF00664">
    <property type="entry name" value="ABC_membrane"/>
    <property type="match status" value="2"/>
</dbReference>
<dbReference type="Ensembl" id="ENSCPIT00010010462.1">
    <property type="protein sequence ID" value="ENSCPIP00010008858.1"/>
    <property type="gene ID" value="ENSCPIG00010006875.1"/>
</dbReference>
<dbReference type="InterPro" id="IPR056227">
    <property type="entry name" value="TMD0_ABC"/>
</dbReference>
<evidence type="ECO:0000313" key="20">
    <source>
        <dbReference type="Ensembl" id="ENSCPIP00010008858.1"/>
    </source>
</evidence>
<evidence type="ECO:0000256" key="14">
    <source>
        <dbReference type="ARBA" id="ARBA00047523"/>
    </source>
</evidence>